<evidence type="ECO:0000313" key="2">
    <source>
        <dbReference type="Proteomes" id="UP000318733"/>
    </source>
</evidence>
<reference evidence="1 2" key="1">
    <citation type="submission" date="2019-07" db="EMBL/GenBank/DDBJ databases">
        <authorList>
            <person name="Huq M.A."/>
        </authorList>
    </citation>
    <scope>NUCLEOTIDE SEQUENCE [LARGE SCALE GENOMIC DNA]</scope>
    <source>
        <strain evidence="1 2">MAH-19</strain>
    </source>
</reference>
<accession>A0A556M964</accession>
<dbReference type="OrthoDB" id="1263739at2"/>
<keyword evidence="2" id="KW-1185">Reference proteome</keyword>
<dbReference type="AlphaFoldDB" id="A0A556M964"/>
<name>A0A556M964_9SPHI</name>
<evidence type="ECO:0000313" key="1">
    <source>
        <dbReference type="EMBL" id="TSJ36442.1"/>
    </source>
</evidence>
<dbReference type="Proteomes" id="UP000318733">
    <property type="component" value="Unassembled WGS sequence"/>
</dbReference>
<proteinExistence type="predicted"/>
<dbReference type="EMBL" id="VLPK01000007">
    <property type="protein sequence ID" value="TSJ36442.1"/>
    <property type="molecule type" value="Genomic_DNA"/>
</dbReference>
<protein>
    <submittedName>
        <fullName evidence="1">Uncharacterized protein</fullName>
    </submittedName>
</protein>
<dbReference type="RefSeq" id="WP_144250733.1">
    <property type="nucleotide sequence ID" value="NZ_VLPK01000007.1"/>
</dbReference>
<comment type="caution">
    <text evidence="1">The sequence shown here is derived from an EMBL/GenBank/DDBJ whole genome shotgun (WGS) entry which is preliminary data.</text>
</comment>
<sequence length="86" mass="9897">MTTRPIEPPFILPSEGAAIRVTEHEVKGSRIFYIVFPGTRKPLTITVSERRGTDEKFWTSIPEGRQPEAEHYGKLIANFIRSKRRT</sequence>
<gene>
    <name evidence="1" type="ORF">FO440_23360</name>
</gene>
<organism evidence="1 2">
    <name type="scientific">Mucilaginibacter corticis</name>
    <dbReference type="NCBI Taxonomy" id="2597670"/>
    <lineage>
        <taxon>Bacteria</taxon>
        <taxon>Pseudomonadati</taxon>
        <taxon>Bacteroidota</taxon>
        <taxon>Sphingobacteriia</taxon>
        <taxon>Sphingobacteriales</taxon>
        <taxon>Sphingobacteriaceae</taxon>
        <taxon>Mucilaginibacter</taxon>
    </lineage>
</organism>